<evidence type="ECO:0000256" key="1">
    <source>
        <dbReference type="SAM" id="MobiDB-lite"/>
    </source>
</evidence>
<evidence type="ECO:0000313" key="2">
    <source>
        <dbReference type="EMBL" id="EXA31025.1"/>
    </source>
</evidence>
<dbReference type="OrthoDB" id="10433329at2759"/>
<dbReference type="AlphaFoldDB" id="W9NTA7"/>
<proteinExistence type="predicted"/>
<gene>
    <name evidence="2" type="ORF">FOVG_17663</name>
</gene>
<sequence length="155" mass="17364">MFCVRCQSQSLRHRAMQHSQSLATPNPELAINVHVVEYFVQETTEPLSTYTTTTIFADIRPALTQAEADSNKRAVLASLPQLRDLSIPSQLGPANRSPTLSHRRTSPRPEPELNPQKDIRILIQVRNNCVPPVRPDPTRYAALEIVTFVVESLAL</sequence>
<dbReference type="Proteomes" id="UP000030751">
    <property type="component" value="Unassembled WGS sequence"/>
</dbReference>
<accession>W9NTA7</accession>
<protein>
    <submittedName>
        <fullName evidence="2">Uncharacterized protein</fullName>
    </submittedName>
</protein>
<organism evidence="2">
    <name type="scientific">Fusarium oxysporum f. sp. pisi HDV247</name>
    <dbReference type="NCBI Taxonomy" id="1080344"/>
    <lineage>
        <taxon>Eukaryota</taxon>
        <taxon>Fungi</taxon>
        <taxon>Dikarya</taxon>
        <taxon>Ascomycota</taxon>
        <taxon>Pezizomycotina</taxon>
        <taxon>Sordariomycetes</taxon>
        <taxon>Hypocreomycetidae</taxon>
        <taxon>Hypocreales</taxon>
        <taxon>Nectriaceae</taxon>
        <taxon>Fusarium</taxon>
        <taxon>Fusarium oxysporum species complex</taxon>
    </lineage>
</organism>
<reference evidence="2" key="1">
    <citation type="submission" date="2011-10" db="EMBL/GenBank/DDBJ databases">
        <title>The Genome Sequence of Fusarium oxysporum HDV247.</title>
        <authorList>
            <consortium name="The Broad Institute Genome Sequencing Platform"/>
            <person name="Ma L.-J."/>
            <person name="Gale L.R."/>
            <person name="Schwartz D.C."/>
            <person name="Zhou S."/>
            <person name="Corby-Kistler H."/>
            <person name="Young S.K."/>
            <person name="Zeng Q."/>
            <person name="Gargeya S."/>
            <person name="Fitzgerald M."/>
            <person name="Haas B."/>
            <person name="Abouelleil A."/>
            <person name="Alvarado L."/>
            <person name="Arachchi H.M."/>
            <person name="Berlin A."/>
            <person name="Brown A."/>
            <person name="Chapman S.B."/>
            <person name="Chen Z."/>
            <person name="Dunbar C."/>
            <person name="Freedman E."/>
            <person name="Gearin G."/>
            <person name="Goldberg J."/>
            <person name="Griggs A."/>
            <person name="Gujja S."/>
            <person name="Heiman D."/>
            <person name="Howarth C."/>
            <person name="Larson L."/>
            <person name="Lui A."/>
            <person name="MacDonald P.J.P."/>
            <person name="Montmayeur A."/>
            <person name="Murphy C."/>
            <person name="Neiman D."/>
            <person name="Pearson M."/>
            <person name="Priest M."/>
            <person name="Roberts A."/>
            <person name="Saif S."/>
            <person name="Shea T."/>
            <person name="Shenoy N."/>
            <person name="Sisk P."/>
            <person name="Stolte C."/>
            <person name="Sykes S."/>
            <person name="Wortman J."/>
            <person name="Nusbaum C."/>
            <person name="Birren B."/>
        </authorList>
    </citation>
    <scope>NUCLEOTIDE SEQUENCE [LARGE SCALE GENOMIC DNA]</scope>
    <source>
        <strain evidence="2">HDV247</strain>
    </source>
</reference>
<name>W9NTA7_FUSOX</name>
<feature type="region of interest" description="Disordered" evidence="1">
    <location>
        <begin position="86"/>
        <end position="117"/>
    </location>
</feature>
<dbReference type="HOGENOM" id="CLU_1695536_0_0_1"/>
<feature type="compositionally biased region" description="Basic and acidic residues" evidence="1">
    <location>
        <begin position="107"/>
        <end position="117"/>
    </location>
</feature>
<reference evidence="2" key="2">
    <citation type="submission" date="2012-05" db="EMBL/GenBank/DDBJ databases">
        <title>Annotation of the Genome Sequence of Fusarium oxysporum HDV247.</title>
        <authorList>
            <consortium name="The Broad Institute Genomics Platform"/>
            <person name="Ma L.-J."/>
            <person name="Corby-Kistler H."/>
            <person name="Broz K."/>
            <person name="Gale L.R."/>
            <person name="Jonkers W."/>
            <person name="O'Donnell K."/>
            <person name="Ploetz R."/>
            <person name="Steinberg C."/>
            <person name="Schwartz D.C."/>
            <person name="VanEtten H."/>
            <person name="Zhou S."/>
            <person name="Young S.K."/>
            <person name="Zeng Q."/>
            <person name="Gargeya S."/>
            <person name="Fitzgerald M."/>
            <person name="Abouelleil A."/>
            <person name="Alvarado L."/>
            <person name="Chapman S.B."/>
            <person name="Gainer-Dewar J."/>
            <person name="Goldberg J."/>
            <person name="Griggs A."/>
            <person name="Gujja S."/>
            <person name="Hansen M."/>
            <person name="Howarth C."/>
            <person name="Imamovic A."/>
            <person name="Ireland A."/>
            <person name="Larimer J."/>
            <person name="McCowan C."/>
            <person name="Murphy C."/>
            <person name="Pearson M."/>
            <person name="Poon T.W."/>
            <person name="Priest M."/>
            <person name="Roberts A."/>
            <person name="Saif S."/>
            <person name="Shea T."/>
            <person name="Sykes S."/>
            <person name="Wortman J."/>
            <person name="Nusbaum C."/>
            <person name="Birren B."/>
        </authorList>
    </citation>
    <scope>NUCLEOTIDE SEQUENCE</scope>
    <source>
        <strain evidence="2">HDV247</strain>
    </source>
</reference>
<dbReference type="EMBL" id="JH651027">
    <property type="protein sequence ID" value="EXA31025.1"/>
    <property type="molecule type" value="Genomic_DNA"/>
</dbReference>